<dbReference type="PANTHER" id="PTHR13318">
    <property type="entry name" value="PARTNER OF PAIRED, ISOFORM B-RELATED"/>
    <property type="match status" value="1"/>
</dbReference>
<name>A0ABR3P7Y3_9PEZI</name>
<reference evidence="1 2" key="1">
    <citation type="submission" date="2024-07" db="EMBL/GenBank/DDBJ databases">
        <title>Draft sequence of the Neodothiora populina.</title>
        <authorList>
            <person name="Drown D.D."/>
            <person name="Schuette U.S."/>
            <person name="Buechlein A.B."/>
            <person name="Rusch D.R."/>
            <person name="Winton L.W."/>
            <person name="Adams G.A."/>
        </authorList>
    </citation>
    <scope>NUCLEOTIDE SEQUENCE [LARGE SCALE GENOMIC DNA]</scope>
    <source>
        <strain evidence="1 2">CPC 39397</strain>
    </source>
</reference>
<dbReference type="EMBL" id="JBFMKM010000013">
    <property type="protein sequence ID" value="KAL1301806.1"/>
    <property type="molecule type" value="Genomic_DNA"/>
</dbReference>
<dbReference type="Proteomes" id="UP001562354">
    <property type="component" value="Unassembled WGS sequence"/>
</dbReference>
<dbReference type="SUPFAM" id="SSF52047">
    <property type="entry name" value="RNI-like"/>
    <property type="match status" value="1"/>
</dbReference>
<organism evidence="1 2">
    <name type="scientific">Neodothiora populina</name>
    <dbReference type="NCBI Taxonomy" id="2781224"/>
    <lineage>
        <taxon>Eukaryota</taxon>
        <taxon>Fungi</taxon>
        <taxon>Dikarya</taxon>
        <taxon>Ascomycota</taxon>
        <taxon>Pezizomycotina</taxon>
        <taxon>Dothideomycetes</taxon>
        <taxon>Dothideomycetidae</taxon>
        <taxon>Dothideales</taxon>
        <taxon>Dothioraceae</taxon>
        <taxon>Neodothiora</taxon>
    </lineage>
</organism>
<dbReference type="InterPro" id="IPR032675">
    <property type="entry name" value="LRR_dom_sf"/>
</dbReference>
<protein>
    <submittedName>
        <fullName evidence="1">Uncharacterized protein</fullName>
    </submittedName>
</protein>
<dbReference type="RefSeq" id="XP_069198082.1">
    <property type="nucleotide sequence ID" value="XM_069345874.1"/>
</dbReference>
<dbReference type="GeneID" id="95979697"/>
<evidence type="ECO:0000313" key="2">
    <source>
        <dbReference type="Proteomes" id="UP001562354"/>
    </source>
</evidence>
<proteinExistence type="predicted"/>
<keyword evidence="2" id="KW-1185">Reference proteome</keyword>
<dbReference type="Gene3D" id="3.80.10.10">
    <property type="entry name" value="Ribonuclease Inhibitor"/>
    <property type="match status" value="1"/>
</dbReference>
<sequence length="566" mass="63661">MARDMSAPGNVKVPIDLLHSICTELALRLDFATLFNCIASSKHFADAGGALANLYRISHLAPESGNEAFSLPEQEQLVQKWSIRWRTIILSCFGQTMFPYVRYLRVLDLRDLHELFDDDKFRGKIFSNFFTGPLATFDFMAQITGTRQQKWRSKGIKLRANIVSIGETIVGSAPMLEEVTEPSVGEYNILSEALIRWTPQLGRLQSLELWDGKTLGDETLRNLLHAHCPHLRRISIYQWREDESDHKLAEFISNMPRNTLSEFENHAECGIGPETCLAFNTHGSSLKALNLALPEKGISSLGLLQGCTSVETLKLTDLFSPHDLKATENEVLLDMISWLKNCEKLRELSLTGFSSAPDILTEVLNMDEIQLEDLQINARDDSMYILKDHTAFHLAIGRQKKLRSLLLKCDPEPLIPDARDALVGQICQLHDLKYLKLTRTSDWFQDQHIQALAKSLSVLEELLVAGWALSDASLQALSNLSSLKSITFNGPSNFSADGLIDFINRLGPGNQGLAVSIDMANTDTRLTNEEQYAVRDALMNKVQGRFEYQLTRDPDVPEFYDESDSD</sequence>
<evidence type="ECO:0000313" key="1">
    <source>
        <dbReference type="EMBL" id="KAL1301806.1"/>
    </source>
</evidence>
<accession>A0ABR3P7Y3</accession>
<comment type="caution">
    <text evidence="1">The sequence shown here is derived from an EMBL/GenBank/DDBJ whole genome shotgun (WGS) entry which is preliminary data.</text>
</comment>
<gene>
    <name evidence="1" type="ORF">AAFC00_005998</name>
</gene>